<keyword evidence="2" id="KW-1185">Reference proteome</keyword>
<dbReference type="AlphaFoldDB" id="A0AAC9FHW3"/>
<geneLocation type="plasmid" evidence="1 2">
    <name>unnamed2</name>
</geneLocation>
<dbReference type="EMBL" id="CP013346">
    <property type="protein sequence ID" value="AMU92925.1"/>
    <property type="molecule type" value="Genomic_DNA"/>
</dbReference>
<accession>A0AAC9FHW3</accession>
<dbReference type="Proteomes" id="UP000076088">
    <property type="component" value="Plasmid unnamed2"/>
</dbReference>
<reference evidence="1 2" key="2">
    <citation type="journal article" date="2016" name="Genome Announc.">
        <title>Complete Genome Sequence of Sphingopyxis macrogoltabida Strain 203N (NBRC 111659), a Polyethylene Glycol Degrader.</title>
        <authorList>
            <person name="Ohtsubo Y."/>
            <person name="Nonoyama S."/>
            <person name="Nagata Y."/>
            <person name="Numata M."/>
            <person name="Tsuchikane K."/>
            <person name="Hosoyama A."/>
            <person name="Yamazoe A."/>
            <person name="Tsuda M."/>
            <person name="Fujita N."/>
            <person name="Kawai F."/>
        </authorList>
    </citation>
    <scope>NUCLEOTIDE SEQUENCE [LARGE SCALE GENOMIC DNA]</scope>
    <source>
        <strain evidence="1 2">203N</strain>
    </source>
</reference>
<keyword evidence="1" id="KW-0614">Plasmid</keyword>
<evidence type="ECO:0000313" key="1">
    <source>
        <dbReference type="EMBL" id="AMU92925.1"/>
    </source>
</evidence>
<dbReference type="RefSeq" id="WP_054735580.1">
    <property type="nucleotide sequence ID" value="NZ_CP009431.1"/>
</dbReference>
<gene>
    <name evidence="1" type="ORF">ATM17_40310</name>
</gene>
<reference evidence="2" key="1">
    <citation type="submission" date="2015-11" db="EMBL/GenBank/DDBJ databases">
        <title>Complete genome sequence of a polyethylene-glycol degrader Sphingopyxis macrogoltabida 203N (NBRC 111659).</title>
        <authorList>
            <person name="Yoshiyuki O."/>
            <person name="Shouta N."/>
            <person name="Nagata Y."/>
            <person name="Numata M."/>
            <person name="Tsuchikane K."/>
            <person name="Hosoyama A."/>
            <person name="Yamazoe A."/>
            <person name="Tsuda M."/>
            <person name="Fujita N."/>
            <person name="Kawai F."/>
        </authorList>
    </citation>
    <scope>NUCLEOTIDE SEQUENCE [LARGE SCALE GENOMIC DNA]</scope>
    <source>
        <strain evidence="2">203N</strain>
        <plasmid evidence="2">unnamed2</plasmid>
    </source>
</reference>
<name>A0AAC9FHW3_SPHMC</name>
<organism evidence="1 2">
    <name type="scientific">Sphingopyxis macrogoltabida</name>
    <name type="common">Sphingomonas macrogoltabidus</name>
    <dbReference type="NCBI Taxonomy" id="33050"/>
    <lineage>
        <taxon>Bacteria</taxon>
        <taxon>Pseudomonadati</taxon>
        <taxon>Pseudomonadota</taxon>
        <taxon>Alphaproteobacteria</taxon>
        <taxon>Sphingomonadales</taxon>
        <taxon>Sphingomonadaceae</taxon>
        <taxon>Sphingopyxis</taxon>
    </lineage>
</organism>
<evidence type="ECO:0000313" key="2">
    <source>
        <dbReference type="Proteomes" id="UP000076088"/>
    </source>
</evidence>
<dbReference type="KEGG" id="smaz:LH19_28310"/>
<proteinExistence type="predicted"/>
<protein>
    <submittedName>
        <fullName evidence="1">Uncharacterized protein</fullName>
    </submittedName>
</protein>
<sequence length="85" mass="9393">MAKVDIEALRAQIRAMDFVRGTPEEIAQWREDDRDSRANLTIEGMTPESNEDELFAMMMDEGVPPTLATKIIVDLLQSGAGQLAA</sequence>